<feature type="region of interest" description="Disordered" evidence="1">
    <location>
        <begin position="202"/>
        <end position="226"/>
    </location>
</feature>
<organism evidence="2 3">
    <name type="scientific">Scylla paramamosain</name>
    <name type="common">Mud crab</name>
    <dbReference type="NCBI Taxonomy" id="85552"/>
    <lineage>
        <taxon>Eukaryota</taxon>
        <taxon>Metazoa</taxon>
        <taxon>Ecdysozoa</taxon>
        <taxon>Arthropoda</taxon>
        <taxon>Crustacea</taxon>
        <taxon>Multicrustacea</taxon>
        <taxon>Malacostraca</taxon>
        <taxon>Eumalacostraca</taxon>
        <taxon>Eucarida</taxon>
        <taxon>Decapoda</taxon>
        <taxon>Pleocyemata</taxon>
        <taxon>Brachyura</taxon>
        <taxon>Eubrachyura</taxon>
        <taxon>Portunoidea</taxon>
        <taxon>Portunidae</taxon>
        <taxon>Portuninae</taxon>
        <taxon>Scylla</taxon>
    </lineage>
</organism>
<reference evidence="2 3" key="1">
    <citation type="submission" date="2023-03" db="EMBL/GenBank/DDBJ databases">
        <title>High-quality genome of Scylla paramamosain provides insights in environmental adaptation.</title>
        <authorList>
            <person name="Zhang L."/>
        </authorList>
    </citation>
    <scope>NUCLEOTIDE SEQUENCE [LARGE SCALE GENOMIC DNA]</scope>
    <source>
        <strain evidence="2">LZ_2023a</strain>
        <tissue evidence="2">Muscle</tissue>
    </source>
</reference>
<protein>
    <submittedName>
        <fullName evidence="2">Uncharacterized protein</fullName>
    </submittedName>
</protein>
<feature type="compositionally biased region" description="Low complexity" evidence="1">
    <location>
        <begin position="207"/>
        <end position="216"/>
    </location>
</feature>
<comment type="caution">
    <text evidence="2">The sequence shown here is derived from an EMBL/GenBank/DDBJ whole genome shotgun (WGS) entry which is preliminary data.</text>
</comment>
<feature type="region of interest" description="Disordered" evidence="1">
    <location>
        <begin position="1"/>
        <end position="46"/>
    </location>
</feature>
<keyword evidence="3" id="KW-1185">Reference proteome</keyword>
<accession>A0AAW0V8F2</accession>
<evidence type="ECO:0000313" key="2">
    <source>
        <dbReference type="EMBL" id="KAK8407567.1"/>
    </source>
</evidence>
<dbReference type="AlphaFoldDB" id="A0AAW0V8F2"/>
<name>A0AAW0V8F2_SCYPA</name>
<proteinExistence type="predicted"/>
<evidence type="ECO:0000256" key="1">
    <source>
        <dbReference type="SAM" id="MobiDB-lite"/>
    </source>
</evidence>
<evidence type="ECO:0000313" key="3">
    <source>
        <dbReference type="Proteomes" id="UP001487740"/>
    </source>
</evidence>
<feature type="compositionally biased region" description="Basic and acidic residues" evidence="1">
    <location>
        <begin position="217"/>
        <end position="226"/>
    </location>
</feature>
<dbReference type="Proteomes" id="UP001487740">
    <property type="component" value="Unassembled WGS sequence"/>
</dbReference>
<gene>
    <name evidence="2" type="ORF">O3P69_002258</name>
</gene>
<sequence>MRSVVPRLTQHNTEHEGKVSLKRPANASEKNGDGSEGGASGKKKGEDDRVNMFAFSYLNIIRTNSDPSRLKQCANKNNSNLVSLYDFTMTPVQVVDNNPSNTVLHFKFLSKDALANRDSRHYSRSVGMTSIERFRNVWTPLKNINAGVLDRAILRIVSALRHGVFEDIASKSLKGGRNCVLRLYDIDMVLGSNTGRLTSRVDRTAVENATTNNNNKNKSDEEKNKGADDLSLRMVGAVHYPRDYKKRQNGLQNKILYQIDRRIDVGADITFDDPASKNKNTNLRRFIHSGDSSVGFEKRGLSFLANPIQCR</sequence>
<dbReference type="EMBL" id="JARAKH010000001">
    <property type="protein sequence ID" value="KAK8407567.1"/>
    <property type="molecule type" value="Genomic_DNA"/>
</dbReference>